<evidence type="ECO:0000259" key="12">
    <source>
        <dbReference type="Pfam" id="PF00912"/>
    </source>
</evidence>
<keyword evidence="1 11" id="KW-1003">Cell membrane</keyword>
<keyword evidence="2" id="KW-0997">Cell inner membrane</keyword>
<sequence length="227" mass="25840">MKKFGRVIGIILLAGFMFSLLSVIVYRFVPVFITPLMIVRSADKIIHGQKPVIEKKWEPLDKISPNMVQAVIASEDNLFMEHFGFDEKAIEEAFKHNEHSRRIRGGSTISQQTAKNVFLLPDRSYVRKAIEAYFTLLIETCWGKEHIMEVYLNVIETGDGIYGVEAAAEHYFHCHASQLSKSQAVLIAVSLPNPRKFNPAHPSAYLLERQAKILHLMSELPKVSFEK</sequence>
<dbReference type="GO" id="GO:0005886">
    <property type="term" value="C:plasma membrane"/>
    <property type="evidence" value="ECO:0007669"/>
    <property type="project" value="UniProtKB-SubCell"/>
</dbReference>
<dbReference type="GO" id="GO:0008360">
    <property type="term" value="P:regulation of cell shape"/>
    <property type="evidence" value="ECO:0007669"/>
    <property type="project" value="UniProtKB-KW"/>
</dbReference>
<comment type="catalytic activity">
    <reaction evidence="11">
        <text>[GlcNAc-(1-&gt;4)-Mur2Ac(oyl-L-Ala-gamma-D-Glu-L-Lys-D-Ala-D-Ala)](n)-di-trans,octa-cis-undecaprenyl diphosphate + beta-D-GlcNAc-(1-&gt;4)-Mur2Ac(oyl-L-Ala-gamma-D-Glu-L-Lys-D-Ala-D-Ala)-di-trans,octa-cis-undecaprenyl diphosphate = [GlcNAc-(1-&gt;4)-Mur2Ac(oyl-L-Ala-gamma-D-Glu-L-Lys-D-Ala-D-Ala)](n+1)-di-trans,octa-cis-undecaprenyl diphosphate + di-trans,octa-cis-undecaprenyl diphosphate + H(+)</text>
        <dbReference type="Rhea" id="RHEA:23708"/>
        <dbReference type="Rhea" id="RHEA-COMP:9602"/>
        <dbReference type="Rhea" id="RHEA-COMP:9603"/>
        <dbReference type="ChEBI" id="CHEBI:15378"/>
        <dbReference type="ChEBI" id="CHEBI:58405"/>
        <dbReference type="ChEBI" id="CHEBI:60033"/>
        <dbReference type="ChEBI" id="CHEBI:78435"/>
        <dbReference type="EC" id="2.4.99.28"/>
    </reaction>
</comment>
<evidence type="ECO:0000256" key="11">
    <source>
        <dbReference type="HAMAP-Rule" id="MF_00766"/>
    </source>
</evidence>
<evidence type="ECO:0000256" key="10">
    <source>
        <dbReference type="ARBA" id="ARBA00023316"/>
    </source>
</evidence>
<evidence type="ECO:0000313" key="13">
    <source>
        <dbReference type="EMBL" id="MBB3186437.1"/>
    </source>
</evidence>
<dbReference type="AlphaFoldDB" id="A0A7W5H1J5"/>
<dbReference type="SUPFAM" id="SSF53955">
    <property type="entry name" value="Lysozyme-like"/>
    <property type="match status" value="1"/>
</dbReference>
<evidence type="ECO:0000256" key="2">
    <source>
        <dbReference type="ARBA" id="ARBA00022519"/>
    </source>
</evidence>
<dbReference type="InterPro" id="IPR036950">
    <property type="entry name" value="PBP_transglycosylase"/>
</dbReference>
<reference evidence="13 14" key="1">
    <citation type="submission" date="2020-08" db="EMBL/GenBank/DDBJ databases">
        <title>Genomic Encyclopedia of Type Strains, Phase IV (KMG-IV): sequencing the most valuable type-strain genomes for metagenomic binning, comparative biology and taxonomic classification.</title>
        <authorList>
            <person name="Goeker M."/>
        </authorList>
    </citation>
    <scope>NUCLEOTIDE SEQUENCE [LARGE SCALE GENOMIC DNA]</scope>
    <source>
        <strain evidence="13 14">DSM 27471</strain>
    </source>
</reference>
<dbReference type="EMBL" id="JACHYB010000001">
    <property type="protein sequence ID" value="MBB3186437.1"/>
    <property type="molecule type" value="Genomic_DNA"/>
</dbReference>
<keyword evidence="14" id="KW-1185">Reference proteome</keyword>
<keyword evidence="8 11" id="KW-1133">Transmembrane helix</keyword>
<dbReference type="Proteomes" id="UP000544222">
    <property type="component" value="Unassembled WGS sequence"/>
</dbReference>
<dbReference type="NCBIfam" id="TIGR02070">
    <property type="entry name" value="mono_pep_trsgly"/>
    <property type="match status" value="1"/>
</dbReference>
<comment type="function">
    <text evidence="11">Peptidoglycan polymerase that catalyzes glycan chain elongation from lipid-linked precursors.</text>
</comment>
<dbReference type="GO" id="GO:0009274">
    <property type="term" value="C:peptidoglycan-based cell wall"/>
    <property type="evidence" value="ECO:0007669"/>
    <property type="project" value="InterPro"/>
</dbReference>
<dbReference type="InterPro" id="IPR001264">
    <property type="entry name" value="Glyco_trans_51"/>
</dbReference>
<keyword evidence="6 11" id="KW-0133">Cell shape</keyword>
<comment type="caution">
    <text evidence="13">The sequence shown here is derived from an EMBL/GenBank/DDBJ whole genome shotgun (WGS) entry which is preliminary data.</text>
</comment>
<proteinExistence type="inferred from homology"/>
<dbReference type="UniPathway" id="UPA00219"/>
<accession>A0A7W5H1J5</accession>
<comment type="subcellular location">
    <subcellularLocation>
        <location evidence="11">Cell membrane</location>
        <topology evidence="11">Single-pass membrane protein</topology>
    </subcellularLocation>
</comment>
<keyword evidence="3 11" id="KW-0328">Glycosyltransferase</keyword>
<feature type="domain" description="Glycosyl transferase family 51" evidence="12">
    <location>
        <begin position="54"/>
        <end position="217"/>
    </location>
</feature>
<dbReference type="GO" id="GO:0008955">
    <property type="term" value="F:peptidoglycan glycosyltransferase activity"/>
    <property type="evidence" value="ECO:0007669"/>
    <property type="project" value="UniProtKB-UniRule"/>
</dbReference>
<dbReference type="Pfam" id="PF00912">
    <property type="entry name" value="Transgly"/>
    <property type="match status" value="1"/>
</dbReference>
<keyword evidence="5 11" id="KW-0812">Transmembrane</keyword>
<dbReference type="GO" id="GO:0016763">
    <property type="term" value="F:pentosyltransferase activity"/>
    <property type="evidence" value="ECO:0007669"/>
    <property type="project" value="InterPro"/>
</dbReference>
<evidence type="ECO:0000256" key="8">
    <source>
        <dbReference type="ARBA" id="ARBA00022989"/>
    </source>
</evidence>
<dbReference type="GO" id="GO:0009252">
    <property type="term" value="P:peptidoglycan biosynthetic process"/>
    <property type="evidence" value="ECO:0007669"/>
    <property type="project" value="UniProtKB-UniRule"/>
</dbReference>
<feature type="transmembrane region" description="Helical" evidence="11">
    <location>
        <begin position="7"/>
        <end position="29"/>
    </location>
</feature>
<dbReference type="HAMAP" id="MF_00766">
    <property type="entry name" value="PGT_MtgA"/>
    <property type="match status" value="1"/>
</dbReference>
<name>A0A7W5H1J5_9PORP</name>
<organism evidence="13 14">
    <name type="scientific">Microbacter margulisiae</name>
    <dbReference type="NCBI Taxonomy" id="1350067"/>
    <lineage>
        <taxon>Bacteria</taxon>
        <taxon>Pseudomonadati</taxon>
        <taxon>Bacteroidota</taxon>
        <taxon>Bacteroidia</taxon>
        <taxon>Bacteroidales</taxon>
        <taxon>Porphyromonadaceae</taxon>
        <taxon>Microbacter</taxon>
    </lineage>
</organism>
<keyword evidence="4 11" id="KW-0808">Transferase</keyword>
<evidence type="ECO:0000256" key="5">
    <source>
        <dbReference type="ARBA" id="ARBA00022692"/>
    </source>
</evidence>
<keyword evidence="9 11" id="KW-0472">Membrane</keyword>
<keyword evidence="10 11" id="KW-0961">Cell wall biogenesis/degradation</keyword>
<evidence type="ECO:0000256" key="3">
    <source>
        <dbReference type="ARBA" id="ARBA00022676"/>
    </source>
</evidence>
<dbReference type="EC" id="2.4.99.28" evidence="11"/>
<dbReference type="PANTHER" id="PTHR30400:SF0">
    <property type="entry name" value="BIOSYNTHETIC PEPTIDOGLYCAN TRANSGLYCOSYLASE"/>
    <property type="match status" value="1"/>
</dbReference>
<evidence type="ECO:0000256" key="6">
    <source>
        <dbReference type="ARBA" id="ARBA00022960"/>
    </source>
</evidence>
<dbReference type="InterPro" id="IPR023346">
    <property type="entry name" value="Lysozyme-like_dom_sf"/>
</dbReference>
<dbReference type="RefSeq" id="WP_183412332.1">
    <property type="nucleotide sequence ID" value="NZ_JACHYB010000001.1"/>
</dbReference>
<evidence type="ECO:0000256" key="1">
    <source>
        <dbReference type="ARBA" id="ARBA00022475"/>
    </source>
</evidence>
<evidence type="ECO:0000256" key="7">
    <source>
        <dbReference type="ARBA" id="ARBA00022984"/>
    </source>
</evidence>
<evidence type="ECO:0000256" key="9">
    <source>
        <dbReference type="ARBA" id="ARBA00023136"/>
    </source>
</evidence>
<dbReference type="GO" id="GO:0071555">
    <property type="term" value="P:cell wall organization"/>
    <property type="evidence" value="ECO:0007669"/>
    <property type="project" value="UniProtKB-KW"/>
</dbReference>
<keyword evidence="7 11" id="KW-0573">Peptidoglycan synthesis</keyword>
<comment type="pathway">
    <text evidence="11">Cell wall biogenesis; peptidoglycan biosynthesis.</text>
</comment>
<dbReference type="Gene3D" id="1.10.3810.10">
    <property type="entry name" value="Biosynthetic peptidoglycan transglycosylase-like"/>
    <property type="match status" value="1"/>
</dbReference>
<gene>
    <name evidence="11" type="primary">mtgA</name>
    <name evidence="13" type="ORF">FHX64_000600</name>
</gene>
<dbReference type="PANTHER" id="PTHR30400">
    <property type="entry name" value="MONOFUNCTIONAL BIOSYNTHETIC PEPTIDOGLYCAN TRANSGLYCOSYLASE"/>
    <property type="match status" value="1"/>
</dbReference>
<comment type="similarity">
    <text evidence="11">Belongs to the glycosyltransferase 51 family.</text>
</comment>
<evidence type="ECO:0000256" key="4">
    <source>
        <dbReference type="ARBA" id="ARBA00022679"/>
    </source>
</evidence>
<evidence type="ECO:0000313" key="14">
    <source>
        <dbReference type="Proteomes" id="UP000544222"/>
    </source>
</evidence>
<dbReference type="InterPro" id="IPR011812">
    <property type="entry name" value="Pep_trsgly"/>
</dbReference>
<protein>
    <recommendedName>
        <fullName evidence="11">Biosynthetic peptidoglycan transglycosylase</fullName>
        <ecNumber evidence="11">2.4.99.28</ecNumber>
    </recommendedName>
    <alternativeName>
        <fullName evidence="11">Glycan polymerase</fullName>
    </alternativeName>
    <alternativeName>
        <fullName evidence="11">Peptidoglycan glycosyltransferase MtgA</fullName>
        <shortName evidence="11">PGT</shortName>
    </alternativeName>
</protein>